<keyword evidence="4" id="KW-1185">Reference proteome</keyword>
<dbReference type="PANTHER" id="PTHR44099:SF4">
    <property type="entry name" value="RABCONNECTIN-3B, ISOFORM A"/>
    <property type="match status" value="1"/>
</dbReference>
<evidence type="ECO:0008006" key="5">
    <source>
        <dbReference type="Google" id="ProtNLM"/>
    </source>
</evidence>
<dbReference type="GO" id="GO:0005737">
    <property type="term" value="C:cytoplasm"/>
    <property type="evidence" value="ECO:0007669"/>
    <property type="project" value="TreeGrafter"/>
</dbReference>
<dbReference type="Proteomes" id="UP001162156">
    <property type="component" value="Unassembled WGS sequence"/>
</dbReference>
<dbReference type="PANTHER" id="PTHR44099">
    <property type="entry name" value="RABCONNECTIN-3B, ISOFORM A"/>
    <property type="match status" value="1"/>
</dbReference>
<protein>
    <recommendedName>
        <fullName evidence="5">WD repeat-containing protein 7</fullName>
    </recommendedName>
</protein>
<evidence type="ECO:0000313" key="4">
    <source>
        <dbReference type="Proteomes" id="UP001162156"/>
    </source>
</evidence>
<name>A0AAV8ZNR3_9CUCU</name>
<reference evidence="3" key="1">
    <citation type="journal article" date="2023" name="Insect Mol. Biol.">
        <title>Genome sequencing provides insights into the evolution of gene families encoding plant cell wall-degrading enzymes in longhorned beetles.</title>
        <authorList>
            <person name="Shin N.R."/>
            <person name="Okamura Y."/>
            <person name="Kirsch R."/>
            <person name="Pauchet Y."/>
        </authorList>
    </citation>
    <scope>NUCLEOTIDE SEQUENCE</scope>
    <source>
        <strain evidence="3">RBIC_L_NR</strain>
    </source>
</reference>
<dbReference type="AlphaFoldDB" id="A0AAV8ZNR3"/>
<feature type="repeat" description="WD" evidence="1">
    <location>
        <begin position="601"/>
        <end position="643"/>
    </location>
</feature>
<dbReference type="InterPro" id="IPR011047">
    <property type="entry name" value="Quinoprotein_ADH-like_sf"/>
</dbReference>
<feature type="region of interest" description="Disordered" evidence="2">
    <location>
        <begin position="350"/>
        <end position="374"/>
    </location>
</feature>
<keyword evidence="1" id="KW-0853">WD repeat</keyword>
<dbReference type="SUPFAM" id="SSF50998">
    <property type="entry name" value="Quinoprotein alcohol dehydrogenase-like"/>
    <property type="match status" value="1"/>
</dbReference>
<dbReference type="InterPro" id="IPR049916">
    <property type="entry name" value="WDR72-like"/>
</dbReference>
<dbReference type="InterPro" id="IPR015943">
    <property type="entry name" value="WD40/YVTN_repeat-like_dom_sf"/>
</dbReference>
<feature type="compositionally biased region" description="Basic and acidic residues" evidence="2">
    <location>
        <begin position="356"/>
        <end position="369"/>
    </location>
</feature>
<sequence>MYVVCAKQNWQEVVLYMCVELFREEQVQCWVWYCNGIESGLRPFKPNSLGPLDTSHGMEIAQLLLSLLHSWGLDNDLDRVCQVKLGLLRPMVPISFGVLSKANHMSLFLPTWHNTIPVDDEPLPADLSLTNSLPPELVRQEQVTRIFTSRTHWELSTTLTSNHLLAIIALSHTLMSMSNATFVPEQERNRKLHRQSTRVNWSKTDEEHEEMYTQQQAQIKQGWSLLATLHCVLLPDKVIEHGAKNFKRPQVEMMAKRMGPKGRKQLVEAWAQYLPLYTQSESINQQVNSTPPQNNGNPGQPPNSPDPIDEEFEEEEEEQIRKPSSLSELKRKQSTAVILLGVIGAEFGQDITSSDNNKKRSSEDRRKSSVVEGFGPGNNNLARLTSMALSHLLLAPPTPKLPAHIPLRRAAIDLIGRGFTVWAPFLDISKVLLGLLELCSEADRLVPSMTYGLPLTPQADSCRTARHALTLIATARPAAFVTTMAKEVARYNAMQQNAQTLNINMNNNVLHKSKPEILRGVELLIEKMQNEMADLLVELMDIILHCLDPSQLKNKGLQDVFPAVCRFNQVSHCPATRRIAVGSHVGGLTMYELRQGKCTTIQAHSFAVTALAFSPDGKFLVSYACGENKLSFWQTSTGEYHQSIK</sequence>
<feature type="compositionally biased region" description="Low complexity" evidence="2">
    <location>
        <begin position="288"/>
        <end position="298"/>
    </location>
</feature>
<feature type="compositionally biased region" description="Acidic residues" evidence="2">
    <location>
        <begin position="307"/>
        <end position="318"/>
    </location>
</feature>
<comment type="caution">
    <text evidence="3">The sequence shown here is derived from an EMBL/GenBank/DDBJ whole genome shotgun (WGS) entry which is preliminary data.</text>
</comment>
<evidence type="ECO:0000256" key="2">
    <source>
        <dbReference type="SAM" id="MobiDB-lite"/>
    </source>
</evidence>
<dbReference type="EMBL" id="JANEYF010000856">
    <property type="protein sequence ID" value="KAJ8967397.1"/>
    <property type="molecule type" value="Genomic_DNA"/>
</dbReference>
<proteinExistence type="predicted"/>
<dbReference type="InterPro" id="IPR001680">
    <property type="entry name" value="WD40_rpt"/>
</dbReference>
<dbReference type="Gene3D" id="2.130.10.10">
    <property type="entry name" value="YVTN repeat-like/Quinoprotein amine dehydrogenase"/>
    <property type="match status" value="1"/>
</dbReference>
<gene>
    <name evidence="3" type="ORF">NQ314_002904</name>
</gene>
<organism evidence="3 4">
    <name type="scientific">Rhamnusium bicolor</name>
    <dbReference type="NCBI Taxonomy" id="1586634"/>
    <lineage>
        <taxon>Eukaryota</taxon>
        <taxon>Metazoa</taxon>
        <taxon>Ecdysozoa</taxon>
        <taxon>Arthropoda</taxon>
        <taxon>Hexapoda</taxon>
        <taxon>Insecta</taxon>
        <taxon>Pterygota</taxon>
        <taxon>Neoptera</taxon>
        <taxon>Endopterygota</taxon>
        <taxon>Coleoptera</taxon>
        <taxon>Polyphaga</taxon>
        <taxon>Cucujiformia</taxon>
        <taxon>Chrysomeloidea</taxon>
        <taxon>Cerambycidae</taxon>
        <taxon>Lepturinae</taxon>
        <taxon>Rhagiini</taxon>
        <taxon>Rhamnusium</taxon>
    </lineage>
</organism>
<evidence type="ECO:0000313" key="3">
    <source>
        <dbReference type="EMBL" id="KAJ8967397.1"/>
    </source>
</evidence>
<feature type="region of interest" description="Disordered" evidence="2">
    <location>
        <begin position="285"/>
        <end position="327"/>
    </location>
</feature>
<dbReference type="PROSITE" id="PS50082">
    <property type="entry name" value="WD_REPEATS_2"/>
    <property type="match status" value="1"/>
</dbReference>
<accession>A0AAV8ZNR3</accession>
<evidence type="ECO:0000256" key="1">
    <source>
        <dbReference type="PROSITE-ProRule" id="PRU00221"/>
    </source>
</evidence>